<dbReference type="SUPFAM" id="SSF53067">
    <property type="entry name" value="Actin-like ATPase domain"/>
    <property type="match status" value="2"/>
</dbReference>
<organism evidence="5 6">
    <name type="scientific">Calicophoron daubneyi</name>
    <name type="common">Rumen fluke</name>
    <name type="synonym">Paramphistomum daubneyi</name>
    <dbReference type="NCBI Taxonomy" id="300641"/>
    <lineage>
        <taxon>Eukaryota</taxon>
        <taxon>Metazoa</taxon>
        <taxon>Spiralia</taxon>
        <taxon>Lophotrochozoa</taxon>
        <taxon>Platyhelminthes</taxon>
        <taxon>Trematoda</taxon>
        <taxon>Digenea</taxon>
        <taxon>Plagiorchiida</taxon>
        <taxon>Pronocephalata</taxon>
        <taxon>Paramphistomoidea</taxon>
        <taxon>Paramphistomidae</taxon>
        <taxon>Calicophoron</taxon>
    </lineage>
</organism>
<dbReference type="InterPro" id="IPR043129">
    <property type="entry name" value="ATPase_NBD"/>
</dbReference>
<dbReference type="SUPFAM" id="SSF100920">
    <property type="entry name" value="Heat shock protein 70kD (HSP70), peptide-binding domain"/>
    <property type="match status" value="1"/>
</dbReference>
<evidence type="ECO:0000256" key="4">
    <source>
        <dbReference type="RuleBase" id="RU003322"/>
    </source>
</evidence>
<dbReference type="GO" id="GO:0140662">
    <property type="term" value="F:ATP-dependent protein folding chaperone"/>
    <property type="evidence" value="ECO:0007669"/>
    <property type="project" value="InterPro"/>
</dbReference>
<dbReference type="CDD" id="cd24028">
    <property type="entry name" value="ASKHA_NBD_HSP70_HSPA1-like"/>
    <property type="match status" value="1"/>
</dbReference>
<evidence type="ECO:0000256" key="3">
    <source>
        <dbReference type="ARBA" id="ARBA00022840"/>
    </source>
</evidence>
<dbReference type="Gene3D" id="1.20.1270.10">
    <property type="match status" value="1"/>
</dbReference>
<dbReference type="PANTHER" id="PTHR19375">
    <property type="entry name" value="HEAT SHOCK PROTEIN 70KDA"/>
    <property type="match status" value="1"/>
</dbReference>
<name>A0AAV2T2Z6_CALDB</name>
<dbReference type="PROSITE" id="PS01036">
    <property type="entry name" value="HSP70_3"/>
    <property type="match status" value="1"/>
</dbReference>
<evidence type="ECO:0000313" key="5">
    <source>
        <dbReference type="EMBL" id="CAL5131615.1"/>
    </source>
</evidence>
<evidence type="ECO:0000256" key="1">
    <source>
        <dbReference type="ARBA" id="ARBA00007381"/>
    </source>
</evidence>
<dbReference type="InterPro" id="IPR029047">
    <property type="entry name" value="HSP70_peptide-bd_sf"/>
</dbReference>
<dbReference type="SUPFAM" id="SSF100934">
    <property type="entry name" value="Heat shock protein 70kD (HSP70), C-terminal subdomain"/>
    <property type="match status" value="1"/>
</dbReference>
<gene>
    <name evidence="5" type="ORF">CDAUBV1_LOCUS4134</name>
</gene>
<dbReference type="Gene3D" id="3.30.420.40">
    <property type="match status" value="2"/>
</dbReference>
<dbReference type="PROSITE" id="PS00329">
    <property type="entry name" value="HSP70_2"/>
    <property type="match status" value="1"/>
</dbReference>
<evidence type="ECO:0000313" key="6">
    <source>
        <dbReference type="Proteomes" id="UP001497525"/>
    </source>
</evidence>
<comment type="similarity">
    <text evidence="1 4">Belongs to the heat shock protein 70 family.</text>
</comment>
<keyword evidence="2 4" id="KW-0547">Nucleotide-binding</keyword>
<dbReference type="GO" id="GO:0005524">
    <property type="term" value="F:ATP binding"/>
    <property type="evidence" value="ECO:0007669"/>
    <property type="project" value="UniProtKB-KW"/>
</dbReference>
<dbReference type="Gene3D" id="3.30.30.30">
    <property type="match status" value="1"/>
</dbReference>
<dbReference type="FunFam" id="3.90.640.10:FF:000010">
    <property type="entry name" value="heat shock 70 kDa protein 14"/>
    <property type="match status" value="1"/>
</dbReference>
<dbReference type="AlphaFoldDB" id="A0AAV2T2Z6"/>
<accession>A0AAV2T2Z6</accession>
<keyword evidence="3 4" id="KW-0067">ATP-binding</keyword>
<evidence type="ECO:0008006" key="7">
    <source>
        <dbReference type="Google" id="ProtNLM"/>
    </source>
</evidence>
<dbReference type="InterPro" id="IPR029048">
    <property type="entry name" value="HSP70_C_sf"/>
</dbReference>
<dbReference type="InterPro" id="IPR013126">
    <property type="entry name" value="Hsp_70_fam"/>
</dbReference>
<dbReference type="Gene3D" id="3.90.640.10">
    <property type="entry name" value="Actin, Chain A, domain 4"/>
    <property type="match status" value="1"/>
</dbReference>
<dbReference type="FunFam" id="3.30.30.30:FF:000001">
    <property type="entry name" value="heat shock 70 kDa protein-like"/>
    <property type="match status" value="1"/>
</dbReference>
<dbReference type="Pfam" id="PF00012">
    <property type="entry name" value="HSP70"/>
    <property type="match status" value="1"/>
</dbReference>
<dbReference type="InterPro" id="IPR018181">
    <property type="entry name" value="Heat_shock_70_CS"/>
</dbReference>
<proteinExistence type="inferred from homology"/>
<comment type="caution">
    <text evidence="5">The sequence shown here is derived from an EMBL/GenBank/DDBJ whole genome shotgun (WGS) entry which is preliminary data.</text>
</comment>
<protein>
    <recommendedName>
        <fullName evidence="7">Heat shock protein 70</fullName>
    </recommendedName>
</protein>
<dbReference type="Gene3D" id="2.60.34.10">
    <property type="entry name" value="Substrate Binding Domain Of DNAk, Chain A, domain 1"/>
    <property type="match status" value="1"/>
</dbReference>
<reference evidence="5" key="1">
    <citation type="submission" date="2024-06" db="EMBL/GenBank/DDBJ databases">
        <authorList>
            <person name="Liu X."/>
            <person name="Lenzi L."/>
            <person name="Haldenby T S."/>
            <person name="Uol C."/>
        </authorList>
    </citation>
    <scope>NUCLEOTIDE SEQUENCE</scope>
</reference>
<evidence type="ECO:0000256" key="2">
    <source>
        <dbReference type="ARBA" id="ARBA00022741"/>
    </source>
</evidence>
<dbReference type="PRINTS" id="PR00301">
    <property type="entry name" value="HEATSHOCK70"/>
</dbReference>
<sequence length="559" mass="62870">MTPSYVAFTPSGCLIGEAARDHAVIDPRNVIYDSKRLIGRRFSDPLVQTDLSIWPFEVVDKDDKPMIKVECAGDVHVFTAEQILSLLLSKLKEVSEAYLLKELDGVVITVPAYFDLDQREATRNAAVIGGLKVLRILNEPTAAAIAYGLSNVYDSCMVLVFDLGGGTCDVSVIRISNHHYEVKGISGDTHLGGQDFDQRLVEYFGKQFLAEYNLSMEDMDRTAISWLRSECEKLKKKLSQATEAELHLEKFLHDADLHSSLSREQFDTINQDLFQRAISVVHEALRNAHIDKTDIQEVILVGGSSRIPKIKSLLQDYFNGKKLNMSINPDEAVGIGAAICASDPRLVLDDVTPLSLGLELAGGKMQVIIPKNTRYPTEVTTDKLTTLSPGQMEADFSVFEGDSEMVKNNRFLHTFTVKGLKTRKYDVTPFSVLFRIDENGILTVSAKEVDNENVQTVRIDRSQNGLSLEDINHMRMINNRYLNLNADQRSRSEARNALETRVYELKRKTLELISNAKETGHSNFSTTLKKCDEIIQWLQSSSLAEVEEYQRRERELNTL</sequence>
<dbReference type="EMBL" id="CAXLJL010000101">
    <property type="protein sequence ID" value="CAL5131615.1"/>
    <property type="molecule type" value="Genomic_DNA"/>
</dbReference>
<dbReference type="Proteomes" id="UP001497525">
    <property type="component" value="Unassembled WGS sequence"/>
</dbReference>